<dbReference type="GO" id="GO:0035861">
    <property type="term" value="C:site of double-strand break"/>
    <property type="evidence" value="ECO:0007669"/>
    <property type="project" value="TreeGrafter"/>
</dbReference>
<dbReference type="GO" id="GO:0005634">
    <property type="term" value="C:nucleus"/>
    <property type="evidence" value="ECO:0007669"/>
    <property type="project" value="TreeGrafter"/>
</dbReference>
<dbReference type="Gene3D" id="1.10.10.1450">
    <property type="match status" value="1"/>
</dbReference>
<dbReference type="InterPro" id="IPR041426">
    <property type="entry name" value="Mos1_HTH"/>
</dbReference>
<dbReference type="AlphaFoldDB" id="A0A5S6Q0G6"/>
<dbReference type="Proteomes" id="UP000046395">
    <property type="component" value="Unassembled WGS sequence"/>
</dbReference>
<dbReference type="GO" id="GO:0015074">
    <property type="term" value="P:DNA integration"/>
    <property type="evidence" value="ECO:0007669"/>
    <property type="project" value="TreeGrafter"/>
</dbReference>
<dbReference type="Pfam" id="PF17906">
    <property type="entry name" value="HTH_48"/>
    <property type="match status" value="1"/>
</dbReference>
<evidence type="ECO:0000313" key="2">
    <source>
        <dbReference type="Proteomes" id="UP000046395"/>
    </source>
</evidence>
<dbReference type="GO" id="GO:0003697">
    <property type="term" value="F:single-stranded DNA binding"/>
    <property type="evidence" value="ECO:0007669"/>
    <property type="project" value="TreeGrafter"/>
</dbReference>
<dbReference type="GO" id="GO:0000793">
    <property type="term" value="C:condensed chromosome"/>
    <property type="evidence" value="ECO:0007669"/>
    <property type="project" value="TreeGrafter"/>
</dbReference>
<dbReference type="GO" id="GO:0000729">
    <property type="term" value="P:DNA double-strand break processing"/>
    <property type="evidence" value="ECO:0007669"/>
    <property type="project" value="TreeGrafter"/>
</dbReference>
<evidence type="ECO:0000259" key="1">
    <source>
        <dbReference type="Pfam" id="PF17906"/>
    </source>
</evidence>
<sequence length="119" mass="13633">MEKCCFRTLLLYRYKDGLNAAAASREFADPWPEEAVKERTVQYSFRRFGSGDRGIEERRGSHKSSSLDNEVLKEAVEAQPTTTTRKLAAELGVSHATIGRHLKRIEKVKKLAKWIPRKK</sequence>
<dbReference type="GO" id="GO:0006303">
    <property type="term" value="P:double-strand break repair via nonhomologous end joining"/>
    <property type="evidence" value="ECO:0007669"/>
    <property type="project" value="TreeGrafter"/>
</dbReference>
<name>A0A5S6Q0G6_TRIMR</name>
<dbReference type="WBParaSite" id="TMUE_0000000725.1">
    <property type="protein sequence ID" value="TMUE_0000000725.1"/>
    <property type="gene ID" value="WBGene00296650"/>
</dbReference>
<dbReference type="InterPro" id="IPR052709">
    <property type="entry name" value="Transposase-MT_Hybrid"/>
</dbReference>
<dbReference type="GO" id="GO:0031297">
    <property type="term" value="P:replication fork processing"/>
    <property type="evidence" value="ECO:0007669"/>
    <property type="project" value="TreeGrafter"/>
</dbReference>
<dbReference type="PANTHER" id="PTHR46060:SF2">
    <property type="entry name" value="HISTONE-LYSINE N-METHYLTRANSFERASE SETMAR"/>
    <property type="match status" value="1"/>
</dbReference>
<dbReference type="GO" id="GO:0000014">
    <property type="term" value="F:single-stranded DNA endodeoxyribonuclease activity"/>
    <property type="evidence" value="ECO:0007669"/>
    <property type="project" value="TreeGrafter"/>
</dbReference>
<dbReference type="GO" id="GO:0046975">
    <property type="term" value="F:histone H3K36 methyltransferase activity"/>
    <property type="evidence" value="ECO:0007669"/>
    <property type="project" value="TreeGrafter"/>
</dbReference>
<dbReference type="GO" id="GO:0042800">
    <property type="term" value="F:histone H3K4 methyltransferase activity"/>
    <property type="evidence" value="ECO:0007669"/>
    <property type="project" value="TreeGrafter"/>
</dbReference>
<dbReference type="PANTHER" id="PTHR46060">
    <property type="entry name" value="MARINER MOS1 TRANSPOSASE-LIKE PROTEIN"/>
    <property type="match status" value="1"/>
</dbReference>
<protein>
    <submittedName>
        <fullName evidence="3">Mos1 transposase HTH domain-containing protein</fullName>
    </submittedName>
</protein>
<reference evidence="3" key="1">
    <citation type="submission" date="2019-12" db="UniProtKB">
        <authorList>
            <consortium name="WormBaseParasite"/>
        </authorList>
    </citation>
    <scope>IDENTIFICATION</scope>
</reference>
<dbReference type="STRING" id="70415.A0A5S6Q0G6"/>
<dbReference type="GO" id="GO:0003690">
    <property type="term" value="F:double-stranded DNA binding"/>
    <property type="evidence" value="ECO:0007669"/>
    <property type="project" value="TreeGrafter"/>
</dbReference>
<proteinExistence type="predicted"/>
<dbReference type="InterPro" id="IPR036388">
    <property type="entry name" value="WH-like_DNA-bd_sf"/>
</dbReference>
<organism evidence="2 3">
    <name type="scientific">Trichuris muris</name>
    <name type="common">Mouse whipworm</name>
    <dbReference type="NCBI Taxonomy" id="70415"/>
    <lineage>
        <taxon>Eukaryota</taxon>
        <taxon>Metazoa</taxon>
        <taxon>Ecdysozoa</taxon>
        <taxon>Nematoda</taxon>
        <taxon>Enoplea</taxon>
        <taxon>Dorylaimia</taxon>
        <taxon>Trichinellida</taxon>
        <taxon>Trichuridae</taxon>
        <taxon>Trichuris</taxon>
    </lineage>
</organism>
<keyword evidence="2" id="KW-1185">Reference proteome</keyword>
<accession>A0A5S6Q0G6</accession>
<evidence type="ECO:0000313" key="3">
    <source>
        <dbReference type="WBParaSite" id="TMUE_0000000725.1"/>
    </source>
</evidence>
<feature type="domain" description="Mos1 transposase HTH" evidence="1">
    <location>
        <begin position="6"/>
        <end position="52"/>
    </location>
</feature>
<dbReference type="GO" id="GO:0044547">
    <property type="term" value="F:DNA topoisomerase binding"/>
    <property type="evidence" value="ECO:0007669"/>
    <property type="project" value="TreeGrafter"/>
</dbReference>
<dbReference type="GO" id="GO:0044774">
    <property type="term" value="P:mitotic DNA integrity checkpoint signaling"/>
    <property type="evidence" value="ECO:0007669"/>
    <property type="project" value="TreeGrafter"/>
</dbReference>
<dbReference type="Gene3D" id="1.10.10.10">
    <property type="entry name" value="Winged helix-like DNA-binding domain superfamily/Winged helix DNA-binding domain"/>
    <property type="match status" value="1"/>
</dbReference>